<sequence>MTDAFPRTILVLGATGMLGNAVLRFLSGDPRFEVYGTARSAGTVSLLPKELHERVLTGVDGEQPDSLARALARTQPDVVINCIGLIKQLSESEDPLSALPINSILPHRLQRLCAVRGARLVHVSTDCVFSGLEGGYREADVPDAKDLYGRSKLLGEVDYPNAVTLRTSIIGHELGRSQALIGWFLAQEARVKGFRKAIFSGLPTVELARVIRDHVLPNSDLRGLYHVSAEPIAKYDLLKLVADVYGKMIEIVPDDSVSIDRSLNSDRFRLATAYSPPAWPTLITQMHEFG</sequence>
<dbReference type="Pfam" id="PF04321">
    <property type="entry name" value="RmlD_sub_bind"/>
    <property type="match status" value="1"/>
</dbReference>
<dbReference type="InterPro" id="IPR029903">
    <property type="entry name" value="RmlD-like-bd"/>
</dbReference>
<comment type="pathway">
    <text evidence="1 6">Carbohydrate biosynthesis; dTDP-L-rhamnose biosynthesis.</text>
</comment>
<gene>
    <name evidence="8" type="ORF">ACFSX5_13325</name>
</gene>
<keyword evidence="6" id="KW-0560">Oxidoreductase</keyword>
<comment type="function">
    <text evidence="6">Catalyzes the reduction of dTDP-6-deoxy-L-lyxo-4-hexulose to yield dTDP-L-rhamnose.</text>
</comment>
<evidence type="ECO:0000256" key="3">
    <source>
        <dbReference type="ARBA" id="ARBA00012929"/>
    </source>
</evidence>
<evidence type="ECO:0000256" key="5">
    <source>
        <dbReference type="ARBA" id="ARBA00048200"/>
    </source>
</evidence>
<evidence type="ECO:0000256" key="4">
    <source>
        <dbReference type="ARBA" id="ARBA00017099"/>
    </source>
</evidence>
<dbReference type="EC" id="1.1.1.133" evidence="3 6"/>
<comment type="cofactor">
    <cofactor evidence="6">
        <name>Mg(2+)</name>
        <dbReference type="ChEBI" id="CHEBI:18420"/>
    </cofactor>
    <text evidence="6">Binds 1 Mg(2+) ion per monomer.</text>
</comment>
<accession>A0ABW5QN83</accession>
<comment type="similarity">
    <text evidence="2 6">Belongs to the dTDP-4-dehydrorhamnose reductase family.</text>
</comment>
<comment type="catalytic activity">
    <reaction evidence="5 6">
        <text>dTDP-beta-L-rhamnose + NADP(+) = dTDP-4-dehydro-beta-L-rhamnose + NADPH + H(+)</text>
        <dbReference type="Rhea" id="RHEA:21796"/>
        <dbReference type="ChEBI" id="CHEBI:15378"/>
        <dbReference type="ChEBI" id="CHEBI:57510"/>
        <dbReference type="ChEBI" id="CHEBI:57783"/>
        <dbReference type="ChEBI" id="CHEBI:58349"/>
        <dbReference type="ChEBI" id="CHEBI:62830"/>
        <dbReference type="EC" id="1.1.1.133"/>
    </reaction>
</comment>
<dbReference type="PANTHER" id="PTHR10491">
    <property type="entry name" value="DTDP-4-DEHYDRORHAMNOSE REDUCTASE"/>
    <property type="match status" value="1"/>
</dbReference>
<evidence type="ECO:0000256" key="6">
    <source>
        <dbReference type="RuleBase" id="RU364082"/>
    </source>
</evidence>
<dbReference type="CDD" id="cd05254">
    <property type="entry name" value="dTDP_HR_like_SDR_e"/>
    <property type="match status" value="1"/>
</dbReference>
<dbReference type="EMBL" id="JBHUNP010000001">
    <property type="protein sequence ID" value="MFD2648774.1"/>
    <property type="molecule type" value="Genomic_DNA"/>
</dbReference>
<dbReference type="RefSeq" id="WP_386834073.1">
    <property type="nucleotide sequence ID" value="NZ_JBHUNP010000001.1"/>
</dbReference>
<keyword evidence="6" id="KW-0521">NADP</keyword>
<evidence type="ECO:0000256" key="1">
    <source>
        <dbReference type="ARBA" id="ARBA00004781"/>
    </source>
</evidence>
<organism evidence="8 9">
    <name type="scientific">Devosia albogilva</name>
    <dbReference type="NCBI Taxonomy" id="429726"/>
    <lineage>
        <taxon>Bacteria</taxon>
        <taxon>Pseudomonadati</taxon>
        <taxon>Pseudomonadota</taxon>
        <taxon>Alphaproteobacteria</taxon>
        <taxon>Hyphomicrobiales</taxon>
        <taxon>Devosiaceae</taxon>
        <taxon>Devosia</taxon>
    </lineage>
</organism>
<dbReference type="SUPFAM" id="SSF51735">
    <property type="entry name" value="NAD(P)-binding Rossmann-fold domains"/>
    <property type="match status" value="1"/>
</dbReference>
<dbReference type="Proteomes" id="UP001597521">
    <property type="component" value="Unassembled WGS sequence"/>
</dbReference>
<name>A0ABW5QN83_9HYPH</name>
<evidence type="ECO:0000259" key="7">
    <source>
        <dbReference type="Pfam" id="PF04321"/>
    </source>
</evidence>
<evidence type="ECO:0000313" key="8">
    <source>
        <dbReference type="EMBL" id="MFD2648774.1"/>
    </source>
</evidence>
<dbReference type="InterPro" id="IPR036291">
    <property type="entry name" value="NAD(P)-bd_dom_sf"/>
</dbReference>
<comment type="caution">
    <text evidence="8">The sequence shown here is derived from an EMBL/GenBank/DDBJ whole genome shotgun (WGS) entry which is preliminary data.</text>
</comment>
<proteinExistence type="inferred from homology"/>
<dbReference type="InterPro" id="IPR005913">
    <property type="entry name" value="dTDP_dehydrorham_reduct"/>
</dbReference>
<dbReference type="Gene3D" id="3.40.50.720">
    <property type="entry name" value="NAD(P)-binding Rossmann-like Domain"/>
    <property type="match status" value="1"/>
</dbReference>
<protein>
    <recommendedName>
        <fullName evidence="4 6">dTDP-4-dehydrorhamnose reductase</fullName>
        <ecNumber evidence="3 6">1.1.1.133</ecNumber>
    </recommendedName>
</protein>
<keyword evidence="9" id="KW-1185">Reference proteome</keyword>
<evidence type="ECO:0000256" key="2">
    <source>
        <dbReference type="ARBA" id="ARBA00010944"/>
    </source>
</evidence>
<feature type="domain" description="RmlD-like substrate binding" evidence="7">
    <location>
        <begin position="8"/>
        <end position="247"/>
    </location>
</feature>
<evidence type="ECO:0000313" key="9">
    <source>
        <dbReference type="Proteomes" id="UP001597521"/>
    </source>
</evidence>
<dbReference type="PANTHER" id="PTHR10491:SF4">
    <property type="entry name" value="METHIONINE ADENOSYLTRANSFERASE 2 SUBUNIT BETA"/>
    <property type="match status" value="1"/>
</dbReference>
<reference evidence="9" key="1">
    <citation type="journal article" date="2019" name="Int. J. Syst. Evol. Microbiol.">
        <title>The Global Catalogue of Microorganisms (GCM) 10K type strain sequencing project: providing services to taxonomists for standard genome sequencing and annotation.</title>
        <authorList>
            <consortium name="The Broad Institute Genomics Platform"/>
            <consortium name="The Broad Institute Genome Sequencing Center for Infectious Disease"/>
            <person name="Wu L."/>
            <person name="Ma J."/>
        </authorList>
    </citation>
    <scope>NUCLEOTIDE SEQUENCE [LARGE SCALE GENOMIC DNA]</scope>
    <source>
        <strain evidence="9">CCM 7427</strain>
    </source>
</reference>